<accession>M5RMC0</accession>
<comment type="caution">
    <text evidence="1">The sequence shown here is derived from an EMBL/GenBank/DDBJ whole genome shotgun (WGS) entry which is preliminary data.</text>
</comment>
<dbReference type="PATRIC" id="fig|1265738.3.peg.2754"/>
<organism evidence="1 2">
    <name type="scientific">Rhodopirellula maiorica SM1</name>
    <dbReference type="NCBI Taxonomy" id="1265738"/>
    <lineage>
        <taxon>Bacteria</taxon>
        <taxon>Pseudomonadati</taxon>
        <taxon>Planctomycetota</taxon>
        <taxon>Planctomycetia</taxon>
        <taxon>Pirellulales</taxon>
        <taxon>Pirellulaceae</taxon>
        <taxon>Novipirellula</taxon>
    </lineage>
</organism>
<keyword evidence="2" id="KW-1185">Reference proteome</keyword>
<sequence>MAQNEKLIKLRKMRPIQNGTALSVQNGIYPAVEQRLISILNVLFRF</sequence>
<name>M5RMC0_9BACT</name>
<dbReference type="AlphaFoldDB" id="M5RMC0"/>
<reference evidence="1 2" key="1">
    <citation type="journal article" date="2013" name="Mar. Genomics">
        <title>Expression of sulfatases in Rhodopirellula baltica and the diversity of sulfatases in the genus Rhodopirellula.</title>
        <authorList>
            <person name="Wegner C.E."/>
            <person name="Richter-Heitmann T."/>
            <person name="Klindworth A."/>
            <person name="Klockow C."/>
            <person name="Richter M."/>
            <person name="Achstetter T."/>
            <person name="Glockner F.O."/>
            <person name="Harder J."/>
        </authorList>
    </citation>
    <scope>NUCLEOTIDE SEQUENCE [LARGE SCALE GENOMIC DNA]</scope>
    <source>
        <strain evidence="1 2">SM1</strain>
    </source>
</reference>
<dbReference type="EMBL" id="ANOG01000390">
    <property type="protein sequence ID" value="EMI20326.1"/>
    <property type="molecule type" value="Genomic_DNA"/>
</dbReference>
<proteinExistence type="predicted"/>
<gene>
    <name evidence="1" type="ORF">RMSM_02746</name>
</gene>
<protein>
    <submittedName>
        <fullName evidence="1">Uncharacterized protein</fullName>
    </submittedName>
</protein>
<evidence type="ECO:0000313" key="2">
    <source>
        <dbReference type="Proteomes" id="UP000011991"/>
    </source>
</evidence>
<dbReference type="Proteomes" id="UP000011991">
    <property type="component" value="Unassembled WGS sequence"/>
</dbReference>
<evidence type="ECO:0000313" key="1">
    <source>
        <dbReference type="EMBL" id="EMI20326.1"/>
    </source>
</evidence>